<dbReference type="Proteomes" id="UP000612362">
    <property type="component" value="Unassembled WGS sequence"/>
</dbReference>
<dbReference type="AlphaFoldDB" id="A0A8J3I419"/>
<keyword evidence="1" id="KW-1133">Transmembrane helix</keyword>
<evidence type="ECO:0000313" key="2">
    <source>
        <dbReference type="EMBL" id="GHO44469.1"/>
    </source>
</evidence>
<feature type="transmembrane region" description="Helical" evidence="1">
    <location>
        <begin position="90"/>
        <end position="111"/>
    </location>
</feature>
<dbReference type="RefSeq" id="WP_220193856.1">
    <property type="nucleotide sequence ID" value="NZ_BNJF01000001.1"/>
</dbReference>
<evidence type="ECO:0000313" key="3">
    <source>
        <dbReference type="Proteomes" id="UP000612362"/>
    </source>
</evidence>
<keyword evidence="1" id="KW-0812">Transmembrane</keyword>
<sequence>MEGRSHLLIGLTAGVVFDHFAHLSGAPLTATGGTVTLALLVNKAVYYSAVGFGALLPDIDNARSTLGQKFGWVSKTIQGLAGHRTVFHSLLGLAVGCLLAIGLEQVVIYLLSLQGYTAPAHVVGFSHLVFFGILFGCVMHLFCDALTYGGIPLFWPLKKRFGIPMENDWRFRTGTWPEHLIVWSFMIMVVFCIWKALIII</sequence>
<feature type="transmembrane region" description="Helical" evidence="1">
    <location>
        <begin position="131"/>
        <end position="155"/>
    </location>
</feature>
<name>A0A8J3I419_9CHLR</name>
<organism evidence="2 3">
    <name type="scientific">Ktedonospora formicarum</name>
    <dbReference type="NCBI Taxonomy" id="2778364"/>
    <lineage>
        <taxon>Bacteria</taxon>
        <taxon>Bacillati</taxon>
        <taxon>Chloroflexota</taxon>
        <taxon>Ktedonobacteria</taxon>
        <taxon>Ktedonobacterales</taxon>
        <taxon>Ktedonobacteraceae</taxon>
        <taxon>Ktedonospora</taxon>
    </lineage>
</organism>
<comment type="caution">
    <text evidence="2">The sequence shown here is derived from an EMBL/GenBank/DDBJ whole genome shotgun (WGS) entry which is preliminary data.</text>
</comment>
<evidence type="ECO:0000256" key="1">
    <source>
        <dbReference type="SAM" id="Phobius"/>
    </source>
</evidence>
<evidence type="ECO:0008006" key="4">
    <source>
        <dbReference type="Google" id="ProtNLM"/>
    </source>
</evidence>
<dbReference type="Pfam" id="PF04307">
    <property type="entry name" value="YdjM"/>
    <property type="match status" value="1"/>
</dbReference>
<accession>A0A8J3I419</accession>
<protein>
    <recommendedName>
        <fullName evidence="4">Metal-dependent hydrolase</fullName>
    </recommendedName>
</protein>
<feature type="transmembrane region" description="Helical" evidence="1">
    <location>
        <begin position="180"/>
        <end position="199"/>
    </location>
</feature>
<gene>
    <name evidence="2" type="ORF">KSX_26320</name>
</gene>
<dbReference type="EMBL" id="BNJF01000001">
    <property type="protein sequence ID" value="GHO44469.1"/>
    <property type="molecule type" value="Genomic_DNA"/>
</dbReference>
<dbReference type="PANTHER" id="PTHR35531">
    <property type="entry name" value="INNER MEMBRANE PROTEIN YBCI-RELATED"/>
    <property type="match status" value="1"/>
</dbReference>
<proteinExistence type="predicted"/>
<dbReference type="PANTHER" id="PTHR35531:SF1">
    <property type="entry name" value="INNER MEMBRANE PROTEIN YBCI-RELATED"/>
    <property type="match status" value="1"/>
</dbReference>
<reference evidence="2" key="1">
    <citation type="submission" date="2020-10" db="EMBL/GenBank/DDBJ databases">
        <title>Taxonomic study of unclassified bacteria belonging to the class Ktedonobacteria.</title>
        <authorList>
            <person name="Yabe S."/>
            <person name="Wang C.M."/>
            <person name="Zheng Y."/>
            <person name="Sakai Y."/>
            <person name="Cavaletti L."/>
            <person name="Monciardini P."/>
            <person name="Donadio S."/>
        </authorList>
    </citation>
    <scope>NUCLEOTIDE SEQUENCE</scope>
    <source>
        <strain evidence="2">SOSP1-1</strain>
    </source>
</reference>
<dbReference type="InterPro" id="IPR007404">
    <property type="entry name" value="YdjM-like"/>
</dbReference>
<keyword evidence="3" id="KW-1185">Reference proteome</keyword>
<keyword evidence="1" id="KW-0472">Membrane</keyword>